<name>D0UWK6_9CAUD</name>
<protein>
    <submittedName>
        <fullName evidence="1">Uncharacterized protein</fullName>
    </submittedName>
</protein>
<dbReference type="Proteomes" id="UP000298310">
    <property type="component" value="Segment"/>
</dbReference>
<evidence type="ECO:0000313" key="1">
    <source>
        <dbReference type="EMBL" id="ACX71178.1"/>
    </source>
</evidence>
<organism evidence="1 2">
    <name type="scientific">Streptomyces phage ZL12</name>
    <dbReference type="NCBI Taxonomy" id="2570911"/>
    <lineage>
        <taxon>Viruses</taxon>
        <taxon>Duplodnaviria</taxon>
        <taxon>Heunggongvirae</taxon>
        <taxon>Uroviricota</taxon>
        <taxon>Caudoviricetes</taxon>
        <taxon>Fuzanglongvirus</taxon>
        <taxon>Fuzanglongvirus ZL12</taxon>
    </lineage>
</organism>
<evidence type="ECO:0000313" key="2">
    <source>
        <dbReference type="Proteomes" id="UP000298310"/>
    </source>
</evidence>
<gene>
    <name evidence="1" type="ORF">pZL12.101</name>
</gene>
<sequence length="116" mass="13186">MPRATLCTRWWPRLEADATTGPTRNKARTLPMALNWRNVTTLYLTDELIPDPNASHNYLNQLHNVRIAVEGGFLHIDPRKDSGSRQDLFMVPAAAVRRVVYQEVAVEPFMVEVQTG</sequence>
<proteinExistence type="predicted"/>
<reference evidence="1 2" key="1">
    <citation type="journal article" date="2010" name="J. Bacteriol.">
        <title>Characterization of the replication, transfer, and plasmid/lytic phage cycle of the Streptomyces plasmid-phage pZL12.</title>
        <authorList>
            <person name="Zhong L."/>
            <person name="Cheng Q."/>
            <person name="Tian X."/>
            <person name="Zhao L."/>
            <person name="Qin Z."/>
        </authorList>
    </citation>
    <scope>NUCLEOTIDE SEQUENCE [LARGE SCALE GENOMIC DNA]</scope>
</reference>
<dbReference type="EMBL" id="GQ919031">
    <property type="protein sequence ID" value="ACX71178.1"/>
    <property type="molecule type" value="Genomic_DNA"/>
</dbReference>
<dbReference type="KEGG" id="vg:80142717"/>
<accession>D0UWK6</accession>
<keyword evidence="2" id="KW-1185">Reference proteome</keyword>